<protein>
    <recommendedName>
        <fullName evidence="4">Outer membrane protein beta-barrel domain-containing protein</fullName>
    </recommendedName>
</protein>
<proteinExistence type="predicted"/>
<evidence type="ECO:0000313" key="2">
    <source>
        <dbReference type="EMBL" id="MBB2149924.1"/>
    </source>
</evidence>
<comment type="caution">
    <text evidence="2">The sequence shown here is derived from an EMBL/GenBank/DDBJ whole genome shotgun (WGS) entry which is preliminary data.</text>
</comment>
<keyword evidence="3" id="KW-1185">Reference proteome</keyword>
<reference evidence="2 3" key="1">
    <citation type="submission" date="2019-11" db="EMBL/GenBank/DDBJ databases">
        <title>Description of Pedobacter sp. LMG 31462T.</title>
        <authorList>
            <person name="Carlier A."/>
            <person name="Qi S."/>
            <person name="Vandamme P."/>
        </authorList>
    </citation>
    <scope>NUCLEOTIDE SEQUENCE [LARGE SCALE GENOMIC DNA]</scope>
    <source>
        <strain evidence="2 3">LMG 31462</strain>
    </source>
</reference>
<name>A0ABR6EYK4_9SPHI</name>
<organism evidence="2 3">
    <name type="scientific">Pedobacter gandavensis</name>
    <dbReference type="NCBI Taxonomy" id="2679963"/>
    <lineage>
        <taxon>Bacteria</taxon>
        <taxon>Pseudomonadati</taxon>
        <taxon>Bacteroidota</taxon>
        <taxon>Sphingobacteriia</taxon>
        <taxon>Sphingobacteriales</taxon>
        <taxon>Sphingobacteriaceae</taxon>
        <taxon>Pedobacter</taxon>
    </lineage>
</organism>
<dbReference type="EMBL" id="WNXC01000004">
    <property type="protein sequence ID" value="MBB2149924.1"/>
    <property type="molecule type" value="Genomic_DNA"/>
</dbReference>
<dbReference type="Proteomes" id="UP000636110">
    <property type="component" value="Unassembled WGS sequence"/>
</dbReference>
<dbReference type="RefSeq" id="WP_182958182.1">
    <property type="nucleotide sequence ID" value="NZ_WNXC01000004.1"/>
</dbReference>
<evidence type="ECO:0000256" key="1">
    <source>
        <dbReference type="SAM" id="SignalP"/>
    </source>
</evidence>
<evidence type="ECO:0008006" key="4">
    <source>
        <dbReference type="Google" id="ProtNLM"/>
    </source>
</evidence>
<keyword evidence="1" id="KW-0732">Signal</keyword>
<feature type="chain" id="PRO_5045989264" description="Outer membrane protein beta-barrel domain-containing protein" evidence="1">
    <location>
        <begin position="20"/>
        <end position="232"/>
    </location>
</feature>
<sequence length="232" mass="25850">MKKQLLILVLLLSGGTAVAQMNSDYNYSITVRGYGLVQLPKVFNETDPVKYTSTSFSGLTVKFNDNQINYRLGGSYIKQSKTFYNNCNNCEVVKGDITDYNFKVGFEKNMNFSMVQPYIGADIGYRSSRFVGVSQNVNTLKADVSGAVIPPVKMETSKNGFIISPVVGIKVHPLPQWSIFVESSLDFFYSYERQEGVVEDAGNYRSFTRTNKSEFLLNPVSVGVSFHLGGNK</sequence>
<accession>A0ABR6EYK4</accession>
<evidence type="ECO:0000313" key="3">
    <source>
        <dbReference type="Proteomes" id="UP000636110"/>
    </source>
</evidence>
<dbReference type="SUPFAM" id="SSF56925">
    <property type="entry name" value="OMPA-like"/>
    <property type="match status" value="1"/>
</dbReference>
<feature type="signal peptide" evidence="1">
    <location>
        <begin position="1"/>
        <end position="19"/>
    </location>
</feature>
<gene>
    <name evidence="2" type="ORF">GM920_13565</name>
</gene>
<dbReference type="InterPro" id="IPR011250">
    <property type="entry name" value="OMP/PagP_B-barrel"/>
</dbReference>